<dbReference type="Pfam" id="PF13175">
    <property type="entry name" value="AAA_15"/>
    <property type="match status" value="1"/>
</dbReference>
<gene>
    <name evidence="4" type="ORF">D7S89_13195</name>
</gene>
<keyword evidence="4" id="KW-0378">Hydrolase</keyword>
<evidence type="ECO:0000259" key="3">
    <source>
        <dbReference type="Pfam" id="PF20469"/>
    </source>
</evidence>
<feature type="domain" description="Endonuclease GajA/Old nuclease/RecF-like AAA" evidence="1">
    <location>
        <begin position="1"/>
        <end position="50"/>
    </location>
</feature>
<dbReference type="InterPro" id="IPR034139">
    <property type="entry name" value="TOPRIM_OLD"/>
</dbReference>
<dbReference type="InterPro" id="IPR041685">
    <property type="entry name" value="AAA_GajA/Old/RecF-like"/>
</dbReference>
<dbReference type="InterPro" id="IPR051396">
    <property type="entry name" value="Bact_Antivir_Def_Nuclease"/>
</dbReference>
<evidence type="ECO:0000259" key="1">
    <source>
        <dbReference type="Pfam" id="PF13175"/>
    </source>
</evidence>
<evidence type="ECO:0000259" key="2">
    <source>
        <dbReference type="Pfam" id="PF13304"/>
    </source>
</evidence>
<dbReference type="GO" id="GO:0016887">
    <property type="term" value="F:ATP hydrolysis activity"/>
    <property type="evidence" value="ECO:0007669"/>
    <property type="project" value="InterPro"/>
</dbReference>
<dbReference type="GO" id="GO:0005524">
    <property type="term" value="F:ATP binding"/>
    <property type="evidence" value="ECO:0007669"/>
    <property type="project" value="InterPro"/>
</dbReference>
<dbReference type="InterPro" id="IPR027417">
    <property type="entry name" value="P-loop_NTPase"/>
</dbReference>
<dbReference type="PANTHER" id="PTHR43581:SF4">
    <property type="entry name" value="ATP_GTP PHOSPHATASE"/>
    <property type="match status" value="1"/>
</dbReference>
<organism evidence="4 5">
    <name type="scientific">Trinickia fusca</name>
    <dbReference type="NCBI Taxonomy" id="2419777"/>
    <lineage>
        <taxon>Bacteria</taxon>
        <taxon>Pseudomonadati</taxon>
        <taxon>Pseudomonadota</taxon>
        <taxon>Betaproteobacteria</taxon>
        <taxon>Burkholderiales</taxon>
        <taxon>Burkholderiaceae</taxon>
        <taxon>Trinickia</taxon>
    </lineage>
</organism>
<feature type="domain" description="OLD protein-like TOPRIM" evidence="3">
    <location>
        <begin position="368"/>
        <end position="433"/>
    </location>
</feature>
<comment type="caution">
    <text evidence="4">The sequence shown here is derived from an EMBL/GenBank/DDBJ whole genome shotgun (WGS) entry which is preliminary data.</text>
</comment>
<proteinExistence type="predicted"/>
<feature type="domain" description="ATPase AAA-type core" evidence="2">
    <location>
        <begin position="205"/>
        <end position="322"/>
    </location>
</feature>
<name>A0A494XBY6_9BURK</name>
<dbReference type="SUPFAM" id="SSF52540">
    <property type="entry name" value="P-loop containing nucleoside triphosphate hydrolases"/>
    <property type="match status" value="1"/>
</dbReference>
<dbReference type="EMBL" id="RBZV01000004">
    <property type="protein sequence ID" value="RKP48275.1"/>
    <property type="molecule type" value="Genomic_DNA"/>
</dbReference>
<dbReference type="InterPro" id="IPR003959">
    <property type="entry name" value="ATPase_AAA_core"/>
</dbReference>
<dbReference type="OrthoDB" id="3322489at2"/>
<dbReference type="Proteomes" id="UP000280434">
    <property type="component" value="Unassembled WGS sequence"/>
</dbReference>
<reference evidence="4 5" key="1">
    <citation type="submission" date="2018-10" db="EMBL/GenBank/DDBJ databases">
        <title>Paraburkholderia sp. 7MK8-2, isolated from soil.</title>
        <authorList>
            <person name="Gao Z.-H."/>
            <person name="Qiu L.-H."/>
        </authorList>
    </citation>
    <scope>NUCLEOTIDE SEQUENCE [LARGE SCALE GENOMIC DNA]</scope>
    <source>
        <strain evidence="4 5">7MK8-2</strain>
    </source>
</reference>
<keyword evidence="4" id="KW-0347">Helicase</keyword>
<evidence type="ECO:0000313" key="4">
    <source>
        <dbReference type="EMBL" id="RKP48275.1"/>
    </source>
</evidence>
<dbReference type="PANTHER" id="PTHR43581">
    <property type="entry name" value="ATP/GTP PHOSPHATASE"/>
    <property type="match status" value="1"/>
</dbReference>
<keyword evidence="5" id="KW-1185">Reference proteome</keyword>
<dbReference type="RefSeq" id="WP_121278123.1">
    <property type="nucleotide sequence ID" value="NZ_RBZV01000004.1"/>
</dbReference>
<keyword evidence="4" id="KW-0067">ATP-binding</keyword>
<dbReference type="GO" id="GO:0004386">
    <property type="term" value="F:helicase activity"/>
    <property type="evidence" value="ECO:0007669"/>
    <property type="project" value="UniProtKB-KW"/>
</dbReference>
<dbReference type="Gene3D" id="3.40.50.300">
    <property type="entry name" value="P-loop containing nucleotide triphosphate hydrolases"/>
    <property type="match status" value="2"/>
</dbReference>
<evidence type="ECO:0000313" key="5">
    <source>
        <dbReference type="Proteomes" id="UP000280434"/>
    </source>
</evidence>
<accession>A0A494XBY6</accession>
<dbReference type="AlphaFoldDB" id="A0A494XBY6"/>
<dbReference type="Pfam" id="PF20469">
    <property type="entry name" value="OLD-like_TOPRIM"/>
    <property type="match status" value="1"/>
</dbReference>
<dbReference type="Pfam" id="PF13304">
    <property type="entry name" value="AAA_21"/>
    <property type="match status" value="1"/>
</dbReference>
<protein>
    <submittedName>
        <fullName evidence="4">DNA helicase</fullName>
    </submittedName>
</protein>
<keyword evidence="4" id="KW-0547">Nucleotide-binding</keyword>
<sequence>MYIKQLRIERFRGIGYLKWAPKRGVNCLIGAGDSGKTTILDAIDLVFAERHTATFGDLDFYKGDPSKGLRIIAVVADLPREFLSDDRYGLTLSGWEEATGKWKEEPNEAAGITPVLTVALEVDSALEPNWHILVRRNGGNDKTKRIPFDDRKLLSPARLGVYADRHLSWGRGSALQRVGSHPEQLPSTLNELARKARQAFGEEGAKEFKELTDIVEPEIKKLGVLFDVGPSANLDHAQISMGASGVALHDGDIPVRCMGTGSSRLAVAALQATNSASRLFFLVDELEYGLEPHRSSLLISHLRSRVKTSGQVFVTTHSSSVLRDLRFDEVFVCRRNRADGVVNAFTCNGEPTSSKNARRFVRDRGEAFLAKTVLVCEGQTEVALMKGLSSTLPIDFHSLGVVFVDGGGDPSVFDVALYFARLGYRTAVLTDSDKPTAPATIKALRDLQVPHFAWGGGNCTEVELFSGLPIAQRRDLFRLVLSDDGYDAAAGLGQLGSVFKTTFSDVDSVTAHLNNDEPAKKIGLQANCHRWMKDHYDLCYAIGEQILSEALASGTGSCVALLQRVNKWIDDDARS</sequence>